<keyword evidence="7" id="KW-1185">Reference proteome</keyword>
<keyword evidence="1" id="KW-0805">Transcription regulation</keyword>
<dbReference type="InterPro" id="IPR036388">
    <property type="entry name" value="WH-like_DNA-bd_sf"/>
</dbReference>
<organism evidence="6 7">
    <name type="scientific">Candidatus Phaeomarinibacter ectocarpi</name>
    <dbReference type="NCBI Taxonomy" id="1458461"/>
    <lineage>
        <taxon>Bacteria</taxon>
        <taxon>Pseudomonadati</taxon>
        <taxon>Pseudomonadota</taxon>
        <taxon>Alphaproteobacteria</taxon>
        <taxon>Hyphomicrobiales</taxon>
        <taxon>Parvibaculaceae</taxon>
        <taxon>Candidatus Phaeomarinibacter</taxon>
    </lineage>
</organism>
<name>X5MM12_9HYPH</name>
<dbReference type="Pfam" id="PF00027">
    <property type="entry name" value="cNMP_binding"/>
    <property type="match status" value="1"/>
</dbReference>
<proteinExistence type="predicted"/>
<feature type="domain" description="HTH crp-type" evidence="5">
    <location>
        <begin position="134"/>
        <end position="201"/>
    </location>
</feature>
<evidence type="ECO:0000259" key="5">
    <source>
        <dbReference type="PROSITE" id="PS51063"/>
    </source>
</evidence>
<dbReference type="HOGENOM" id="CLU_075053_3_4_5"/>
<dbReference type="PROSITE" id="PS50042">
    <property type="entry name" value="CNMP_BINDING_3"/>
    <property type="match status" value="1"/>
</dbReference>
<dbReference type="GO" id="GO:0003677">
    <property type="term" value="F:DNA binding"/>
    <property type="evidence" value="ECO:0007669"/>
    <property type="project" value="UniProtKB-KW"/>
</dbReference>
<dbReference type="SUPFAM" id="SSF46785">
    <property type="entry name" value="Winged helix' DNA-binding domain"/>
    <property type="match status" value="1"/>
</dbReference>
<evidence type="ECO:0000256" key="3">
    <source>
        <dbReference type="ARBA" id="ARBA00023163"/>
    </source>
</evidence>
<evidence type="ECO:0000313" key="6">
    <source>
        <dbReference type="EMBL" id="CDO59975.1"/>
    </source>
</evidence>
<gene>
    <name evidence="6" type="ORF">BN1012_Phect1761</name>
</gene>
<protein>
    <submittedName>
        <fullName evidence="6">cAMP-binding proteins-catabolite gene activator and regulatory subunit of cAMP-dependent protein kinases</fullName>
    </submittedName>
</protein>
<dbReference type="Gene3D" id="1.10.10.10">
    <property type="entry name" value="Winged helix-like DNA-binding domain superfamily/Winged helix DNA-binding domain"/>
    <property type="match status" value="1"/>
</dbReference>
<dbReference type="GO" id="GO:0016301">
    <property type="term" value="F:kinase activity"/>
    <property type="evidence" value="ECO:0007669"/>
    <property type="project" value="UniProtKB-KW"/>
</dbReference>
<accession>X5MM12</accession>
<dbReference type="PROSITE" id="PS51063">
    <property type="entry name" value="HTH_CRP_2"/>
    <property type="match status" value="1"/>
</dbReference>
<dbReference type="InterPro" id="IPR014710">
    <property type="entry name" value="RmlC-like_jellyroll"/>
</dbReference>
<evidence type="ECO:0000256" key="2">
    <source>
        <dbReference type="ARBA" id="ARBA00023125"/>
    </source>
</evidence>
<evidence type="ECO:0000259" key="4">
    <source>
        <dbReference type="PROSITE" id="PS50042"/>
    </source>
</evidence>
<dbReference type="SMART" id="SM00419">
    <property type="entry name" value="HTH_CRP"/>
    <property type="match status" value="1"/>
</dbReference>
<dbReference type="InterPro" id="IPR050397">
    <property type="entry name" value="Env_Response_Regulators"/>
</dbReference>
<dbReference type="PANTHER" id="PTHR24567:SF74">
    <property type="entry name" value="HTH-TYPE TRANSCRIPTIONAL REGULATOR ARCR"/>
    <property type="match status" value="1"/>
</dbReference>
<dbReference type="GO" id="GO:0003700">
    <property type="term" value="F:DNA-binding transcription factor activity"/>
    <property type="evidence" value="ECO:0007669"/>
    <property type="project" value="TreeGrafter"/>
</dbReference>
<evidence type="ECO:0000256" key="1">
    <source>
        <dbReference type="ARBA" id="ARBA00023015"/>
    </source>
</evidence>
<dbReference type="CDD" id="cd00038">
    <property type="entry name" value="CAP_ED"/>
    <property type="match status" value="1"/>
</dbReference>
<dbReference type="Proteomes" id="UP000032160">
    <property type="component" value="Chromosome I"/>
</dbReference>
<dbReference type="STRING" id="1458461.BN1012_Phect1761"/>
<dbReference type="InterPro" id="IPR036390">
    <property type="entry name" value="WH_DNA-bd_sf"/>
</dbReference>
<keyword evidence="6" id="KW-0808">Transferase</keyword>
<dbReference type="EMBL" id="HG966617">
    <property type="protein sequence ID" value="CDO59975.1"/>
    <property type="molecule type" value="Genomic_DNA"/>
</dbReference>
<dbReference type="GO" id="GO:0005829">
    <property type="term" value="C:cytosol"/>
    <property type="evidence" value="ECO:0007669"/>
    <property type="project" value="TreeGrafter"/>
</dbReference>
<feature type="domain" description="Cyclic nucleotide-binding" evidence="4">
    <location>
        <begin position="1"/>
        <end position="102"/>
    </location>
</feature>
<dbReference type="Gene3D" id="2.60.120.10">
    <property type="entry name" value="Jelly Rolls"/>
    <property type="match status" value="1"/>
</dbReference>
<dbReference type="Pfam" id="PF13545">
    <property type="entry name" value="HTH_Crp_2"/>
    <property type="match status" value="1"/>
</dbReference>
<dbReference type="PANTHER" id="PTHR24567">
    <property type="entry name" value="CRP FAMILY TRANSCRIPTIONAL REGULATORY PROTEIN"/>
    <property type="match status" value="1"/>
</dbReference>
<dbReference type="KEGG" id="pect:BN1012_Phect1761"/>
<dbReference type="InterPro" id="IPR018490">
    <property type="entry name" value="cNMP-bd_dom_sf"/>
</dbReference>
<sequence length="217" mass="23753">MEMLAPDIADRVRNEATVSRFTNGQLIQSRGDTRSGLSIIKSGAGQMGVFGEDGTFVMMSVLGPGQTFGEVTLFTDIPRTQDFVAIGPTEIYQLSAARFRALCEDEPGLLETLLSITLARSHFLLDVLDSIRRLPLRERVAKTLYSMDLTAGQHGHVQCRQEDLADMIGISRVSLSKALKDLTALGLIKLGYGSISFPDVAKFRDWVSRNCNVAIVS</sequence>
<keyword evidence="2" id="KW-0238">DNA-binding</keyword>
<reference evidence="6 7" key="1">
    <citation type="journal article" date="2014" name="Front. Genet.">
        <title>Genome and metabolic network of "Candidatus Phaeomarinobacter ectocarpi" Ec32, a new candidate genus of Alphaproteobacteria frequently associated with brown algae.</title>
        <authorList>
            <person name="Dittami S.M."/>
            <person name="Barbeyron T."/>
            <person name="Boyen C."/>
            <person name="Cambefort J."/>
            <person name="Collet G."/>
            <person name="Delage L."/>
            <person name="Gobet A."/>
            <person name="Groisillier A."/>
            <person name="Leblanc C."/>
            <person name="Michel G."/>
            <person name="Scornet D."/>
            <person name="Siegel A."/>
            <person name="Tapia J.E."/>
            <person name="Tonon T."/>
        </authorList>
    </citation>
    <scope>NUCLEOTIDE SEQUENCE [LARGE SCALE GENOMIC DNA]</scope>
    <source>
        <strain evidence="6 7">Ec32</strain>
    </source>
</reference>
<dbReference type="AlphaFoldDB" id="X5MM12"/>
<dbReference type="InterPro" id="IPR000595">
    <property type="entry name" value="cNMP-bd_dom"/>
</dbReference>
<keyword evidence="6" id="KW-0418">Kinase</keyword>
<dbReference type="InterPro" id="IPR012318">
    <property type="entry name" value="HTH_CRP"/>
</dbReference>
<keyword evidence="3" id="KW-0804">Transcription</keyword>
<dbReference type="SUPFAM" id="SSF51206">
    <property type="entry name" value="cAMP-binding domain-like"/>
    <property type="match status" value="1"/>
</dbReference>
<evidence type="ECO:0000313" key="7">
    <source>
        <dbReference type="Proteomes" id="UP000032160"/>
    </source>
</evidence>